<evidence type="ECO:0000313" key="3">
    <source>
        <dbReference type="EMBL" id="PZP25329.1"/>
    </source>
</evidence>
<dbReference type="Proteomes" id="UP000249198">
    <property type="component" value="Unassembled WGS sequence"/>
</dbReference>
<dbReference type="AlphaFoldDB" id="A0A2W5F6Q6"/>
<protein>
    <recommendedName>
        <fullName evidence="5">Phage infection protein</fullName>
    </recommendedName>
</protein>
<keyword evidence="2" id="KW-0732">Signal</keyword>
<evidence type="ECO:0000256" key="2">
    <source>
        <dbReference type="SAM" id="SignalP"/>
    </source>
</evidence>
<name>A0A2W5F6Q6_9PSED</name>
<evidence type="ECO:0008006" key="5">
    <source>
        <dbReference type="Google" id="ProtNLM"/>
    </source>
</evidence>
<feature type="region of interest" description="Disordered" evidence="1">
    <location>
        <begin position="98"/>
        <end position="118"/>
    </location>
</feature>
<feature type="signal peptide" evidence="2">
    <location>
        <begin position="1"/>
        <end position="20"/>
    </location>
</feature>
<accession>A0A2W5F6Q6</accession>
<evidence type="ECO:0000313" key="4">
    <source>
        <dbReference type="Proteomes" id="UP000249198"/>
    </source>
</evidence>
<sequence length="118" mass="12632">MKTQLLASLIVAGLSTAAFAAQPAIQNQTAGVTPAAQVLVAEQDAEHNRASLIEIPSNHDQVAQQDAEHNRASLIETRSNRDQVAQQDAEHNRASLIESGFDQGNLVAQQDAEHNRAS</sequence>
<evidence type="ECO:0000256" key="1">
    <source>
        <dbReference type="SAM" id="MobiDB-lite"/>
    </source>
</evidence>
<organism evidence="3 4">
    <name type="scientific">Pseudomonas kuykendallii</name>
    <dbReference type="NCBI Taxonomy" id="1007099"/>
    <lineage>
        <taxon>Bacteria</taxon>
        <taxon>Pseudomonadati</taxon>
        <taxon>Pseudomonadota</taxon>
        <taxon>Gammaproteobacteria</taxon>
        <taxon>Pseudomonadales</taxon>
        <taxon>Pseudomonadaceae</taxon>
        <taxon>Pseudomonas</taxon>
    </lineage>
</organism>
<dbReference type="EMBL" id="QFOH01000006">
    <property type="protein sequence ID" value="PZP25329.1"/>
    <property type="molecule type" value="Genomic_DNA"/>
</dbReference>
<feature type="chain" id="PRO_5016083018" description="Phage infection protein" evidence="2">
    <location>
        <begin position="21"/>
        <end position="118"/>
    </location>
</feature>
<dbReference type="RefSeq" id="WP_273230146.1">
    <property type="nucleotide sequence ID" value="NZ_QFOH01000006.1"/>
</dbReference>
<proteinExistence type="predicted"/>
<comment type="caution">
    <text evidence="3">The sequence shown here is derived from an EMBL/GenBank/DDBJ whole genome shotgun (WGS) entry which is preliminary data.</text>
</comment>
<gene>
    <name evidence="3" type="ORF">DI599_06075</name>
</gene>
<reference evidence="3 4" key="1">
    <citation type="submission" date="2017-08" db="EMBL/GenBank/DDBJ databases">
        <title>Infants hospitalized years apart are colonized by the same room-sourced microbial strains.</title>
        <authorList>
            <person name="Brooks B."/>
            <person name="Olm M.R."/>
            <person name="Firek B.A."/>
            <person name="Baker R."/>
            <person name="Thomas B.C."/>
            <person name="Morowitz M.J."/>
            <person name="Banfield J.F."/>
        </authorList>
    </citation>
    <scope>NUCLEOTIDE SEQUENCE [LARGE SCALE GENOMIC DNA]</scope>
    <source>
        <strain evidence="3">S2_009_000_R2_77</strain>
    </source>
</reference>